<organism evidence="8 9">
    <name type="scientific">Goodfellowiella coeruleoviolacea</name>
    <dbReference type="NCBI Taxonomy" id="334858"/>
    <lineage>
        <taxon>Bacteria</taxon>
        <taxon>Bacillati</taxon>
        <taxon>Actinomycetota</taxon>
        <taxon>Actinomycetes</taxon>
        <taxon>Pseudonocardiales</taxon>
        <taxon>Pseudonocardiaceae</taxon>
        <taxon>Goodfellowiella</taxon>
    </lineage>
</organism>
<evidence type="ECO:0000313" key="8">
    <source>
        <dbReference type="EMBL" id="MCP2167781.1"/>
    </source>
</evidence>
<comment type="caution">
    <text evidence="8">The sequence shown here is derived from an EMBL/GenBank/DDBJ whole genome shotgun (WGS) entry which is preliminary data.</text>
</comment>
<dbReference type="Proteomes" id="UP001206128">
    <property type="component" value="Unassembled WGS sequence"/>
</dbReference>
<dbReference type="PANTHER" id="PTHR42718">
    <property type="entry name" value="MAJOR FACILITATOR SUPERFAMILY MULTIDRUG TRANSPORTER MFSC"/>
    <property type="match status" value="1"/>
</dbReference>
<comment type="subcellular location">
    <subcellularLocation>
        <location evidence="1">Cell membrane</location>
        <topology evidence="1">Multi-pass membrane protein</topology>
    </subcellularLocation>
</comment>
<dbReference type="EMBL" id="JAMTCK010000011">
    <property type="protein sequence ID" value="MCP2167781.1"/>
    <property type="molecule type" value="Genomic_DNA"/>
</dbReference>
<evidence type="ECO:0000256" key="1">
    <source>
        <dbReference type="ARBA" id="ARBA00004651"/>
    </source>
</evidence>
<keyword evidence="3" id="KW-1003">Cell membrane</keyword>
<proteinExistence type="predicted"/>
<dbReference type="Gene3D" id="1.20.1250.20">
    <property type="entry name" value="MFS general substrate transporter like domains"/>
    <property type="match status" value="1"/>
</dbReference>
<reference evidence="8" key="1">
    <citation type="submission" date="2022-06" db="EMBL/GenBank/DDBJ databases">
        <title>Genomic Encyclopedia of Archaeal and Bacterial Type Strains, Phase II (KMG-II): from individual species to whole genera.</title>
        <authorList>
            <person name="Goeker M."/>
        </authorList>
    </citation>
    <scope>NUCLEOTIDE SEQUENCE</scope>
    <source>
        <strain evidence="8">DSM 43935</strain>
    </source>
</reference>
<gene>
    <name evidence="8" type="ORF">LX83_004654</name>
</gene>
<dbReference type="PANTHER" id="PTHR42718:SF46">
    <property type="entry name" value="BLR6921 PROTEIN"/>
    <property type="match status" value="1"/>
</dbReference>
<keyword evidence="6 7" id="KW-0472">Membrane</keyword>
<dbReference type="InterPro" id="IPR036259">
    <property type="entry name" value="MFS_trans_sf"/>
</dbReference>
<feature type="transmembrane region" description="Helical" evidence="7">
    <location>
        <begin position="82"/>
        <end position="102"/>
    </location>
</feature>
<dbReference type="AlphaFoldDB" id="A0AAE3KGZ2"/>
<evidence type="ECO:0000256" key="6">
    <source>
        <dbReference type="ARBA" id="ARBA00023136"/>
    </source>
</evidence>
<name>A0AAE3KGZ2_9PSEU</name>
<feature type="transmembrane region" description="Helical" evidence="7">
    <location>
        <begin position="22"/>
        <end position="42"/>
    </location>
</feature>
<accession>A0AAE3KGZ2</accession>
<dbReference type="GO" id="GO:0005886">
    <property type="term" value="C:plasma membrane"/>
    <property type="evidence" value="ECO:0007669"/>
    <property type="project" value="UniProtKB-SubCell"/>
</dbReference>
<evidence type="ECO:0000313" key="9">
    <source>
        <dbReference type="Proteomes" id="UP001206128"/>
    </source>
</evidence>
<evidence type="ECO:0000256" key="2">
    <source>
        <dbReference type="ARBA" id="ARBA00022448"/>
    </source>
</evidence>
<evidence type="ECO:0000256" key="4">
    <source>
        <dbReference type="ARBA" id="ARBA00022692"/>
    </source>
</evidence>
<evidence type="ECO:0000256" key="5">
    <source>
        <dbReference type="ARBA" id="ARBA00022989"/>
    </source>
</evidence>
<feature type="transmembrane region" description="Helical" evidence="7">
    <location>
        <begin position="54"/>
        <end position="76"/>
    </location>
</feature>
<protein>
    <submittedName>
        <fullName evidence="8">Uncharacterized protein</fullName>
    </submittedName>
</protein>
<dbReference type="RefSeq" id="WP_253774985.1">
    <property type="nucleotide sequence ID" value="NZ_JAMTCK010000011.1"/>
</dbReference>
<keyword evidence="2" id="KW-0813">Transport</keyword>
<evidence type="ECO:0000256" key="7">
    <source>
        <dbReference type="SAM" id="Phobius"/>
    </source>
</evidence>
<dbReference type="SUPFAM" id="SSF103473">
    <property type="entry name" value="MFS general substrate transporter"/>
    <property type="match status" value="1"/>
</dbReference>
<keyword evidence="9" id="KW-1185">Reference proteome</keyword>
<keyword evidence="5 7" id="KW-1133">Transmembrane helix</keyword>
<evidence type="ECO:0000256" key="3">
    <source>
        <dbReference type="ARBA" id="ARBA00022475"/>
    </source>
</evidence>
<keyword evidence="4 7" id="KW-0812">Transmembrane</keyword>
<sequence length="154" mass="16491">MRGTWVGCLFVLTLYRQQLRGWSALETGLAVVPTGLTVVLLAPRTAPPLTARSGVTAMTAAGLTLAAIGYALLLRIDVDSNYLAVLVPGFLLVGLAFSRTLAAARRAEQESESLLGAGDDYHHFRRQLITLITAASLPRPARRQPGAPRPDTRS</sequence>